<feature type="region of interest" description="Disordered" evidence="1">
    <location>
        <begin position="258"/>
        <end position="313"/>
    </location>
</feature>
<dbReference type="OrthoDB" id="5555214at2759"/>
<dbReference type="Proteomes" id="UP000193922">
    <property type="component" value="Unassembled WGS sequence"/>
</dbReference>
<gene>
    <name evidence="2" type="ORF">DL89DRAFT_269456</name>
</gene>
<sequence length="313" mass="35162">MFEGFSRGYLPENFYSDRLVFKPKPPAIKTSPYPNKIEVGGRCYYAIIVNKSRARLQDAYAWMSTHPYIRINYVGPVAGNAFTGNIVVEAYQSPERSYVMVVCRAATQGDEQTNQIMQSHGYSQRRGPCPAPISAIICRSGVNLQSVWQQFIRNTIAITRPPLRDSDLNRPFDDAAPVSSRYVLYDEFNTRQARNLQGPVRSNSSLQHYMRRQLPRHHPSHESVDSMLPAYEPPPPSIHSSIPEELRAEIEEIQRLQAEVASGDHEFLSSSSGSAELSSSESASDSDEDGTSTYLRIVPQASPPQYWDIADDT</sequence>
<evidence type="ECO:0000313" key="3">
    <source>
        <dbReference type="Proteomes" id="UP000193922"/>
    </source>
</evidence>
<dbReference type="GeneID" id="63804954"/>
<feature type="region of interest" description="Disordered" evidence="1">
    <location>
        <begin position="214"/>
        <end position="241"/>
    </location>
</feature>
<dbReference type="AlphaFoldDB" id="A0A1Y1W2A3"/>
<reference evidence="2 3" key="1">
    <citation type="submission" date="2016-07" db="EMBL/GenBank/DDBJ databases">
        <title>Pervasive Adenine N6-methylation of Active Genes in Fungi.</title>
        <authorList>
            <consortium name="DOE Joint Genome Institute"/>
            <person name="Mondo S.J."/>
            <person name="Dannebaum R.O."/>
            <person name="Kuo R.C."/>
            <person name="Labutti K."/>
            <person name="Haridas S."/>
            <person name="Kuo A."/>
            <person name="Salamov A."/>
            <person name="Ahrendt S.R."/>
            <person name="Lipzen A."/>
            <person name="Sullivan W."/>
            <person name="Andreopoulos W.B."/>
            <person name="Clum A."/>
            <person name="Lindquist E."/>
            <person name="Daum C."/>
            <person name="Ramamoorthy G.K."/>
            <person name="Gryganskyi A."/>
            <person name="Culley D."/>
            <person name="Magnuson J.K."/>
            <person name="James T.Y."/>
            <person name="O'Malley M.A."/>
            <person name="Stajich J.E."/>
            <person name="Spatafora J.W."/>
            <person name="Visel A."/>
            <person name="Grigoriev I.V."/>
        </authorList>
    </citation>
    <scope>NUCLEOTIDE SEQUENCE [LARGE SCALE GENOMIC DNA]</scope>
    <source>
        <strain evidence="2 3">ATCC 12442</strain>
    </source>
</reference>
<organism evidence="2 3">
    <name type="scientific">Linderina pennispora</name>
    <dbReference type="NCBI Taxonomy" id="61395"/>
    <lineage>
        <taxon>Eukaryota</taxon>
        <taxon>Fungi</taxon>
        <taxon>Fungi incertae sedis</taxon>
        <taxon>Zoopagomycota</taxon>
        <taxon>Kickxellomycotina</taxon>
        <taxon>Kickxellomycetes</taxon>
        <taxon>Kickxellales</taxon>
        <taxon>Kickxellaceae</taxon>
        <taxon>Linderina</taxon>
    </lineage>
</organism>
<accession>A0A1Y1W2A3</accession>
<proteinExistence type="predicted"/>
<protein>
    <submittedName>
        <fullName evidence="2">Uncharacterized protein</fullName>
    </submittedName>
</protein>
<feature type="non-terminal residue" evidence="2">
    <location>
        <position position="313"/>
    </location>
</feature>
<comment type="caution">
    <text evidence="2">The sequence shown here is derived from an EMBL/GenBank/DDBJ whole genome shotgun (WGS) entry which is preliminary data.</text>
</comment>
<dbReference type="RefSeq" id="XP_040741570.1">
    <property type="nucleotide sequence ID" value="XM_040888306.1"/>
</dbReference>
<keyword evidence="3" id="KW-1185">Reference proteome</keyword>
<evidence type="ECO:0000313" key="2">
    <source>
        <dbReference type="EMBL" id="ORX67683.1"/>
    </source>
</evidence>
<dbReference type="EMBL" id="MCFD01000012">
    <property type="protein sequence ID" value="ORX67683.1"/>
    <property type="molecule type" value="Genomic_DNA"/>
</dbReference>
<name>A0A1Y1W2A3_9FUNG</name>
<evidence type="ECO:0000256" key="1">
    <source>
        <dbReference type="SAM" id="MobiDB-lite"/>
    </source>
</evidence>
<feature type="compositionally biased region" description="Low complexity" evidence="1">
    <location>
        <begin position="268"/>
        <end position="283"/>
    </location>
</feature>